<feature type="transmembrane region" description="Helical" evidence="7">
    <location>
        <begin position="244"/>
        <end position="265"/>
    </location>
</feature>
<evidence type="ECO:0000256" key="2">
    <source>
        <dbReference type="ARBA" id="ARBA00011061"/>
    </source>
</evidence>
<evidence type="ECO:0000256" key="7">
    <source>
        <dbReference type="SAM" id="Phobius"/>
    </source>
</evidence>
<feature type="transmembrane region" description="Helical" evidence="7">
    <location>
        <begin position="35"/>
        <end position="54"/>
    </location>
</feature>
<comment type="similarity">
    <text evidence="2">Belongs to the UPF0104 family.</text>
</comment>
<evidence type="ECO:0000256" key="5">
    <source>
        <dbReference type="ARBA" id="ARBA00022989"/>
    </source>
</evidence>
<dbReference type="NCBIfam" id="TIGR00374">
    <property type="entry name" value="flippase-like domain"/>
    <property type="match status" value="1"/>
</dbReference>
<comment type="subcellular location">
    <subcellularLocation>
        <location evidence="1">Cell membrane</location>
        <topology evidence="1">Multi-pass membrane protein</topology>
    </subcellularLocation>
</comment>
<evidence type="ECO:0000256" key="6">
    <source>
        <dbReference type="ARBA" id="ARBA00023136"/>
    </source>
</evidence>
<feature type="transmembrane region" description="Helical" evidence="7">
    <location>
        <begin position="298"/>
        <end position="316"/>
    </location>
</feature>
<keyword evidence="4 7" id="KW-0812">Transmembrane</keyword>
<feature type="transmembrane region" description="Helical" evidence="7">
    <location>
        <begin position="117"/>
        <end position="134"/>
    </location>
</feature>
<dbReference type="Proteomes" id="UP000831817">
    <property type="component" value="Chromosome"/>
</dbReference>
<evidence type="ECO:0000313" key="9">
    <source>
        <dbReference type="Proteomes" id="UP000831817"/>
    </source>
</evidence>
<evidence type="ECO:0000313" key="8">
    <source>
        <dbReference type="EMBL" id="BDH79353.1"/>
    </source>
</evidence>
<accession>A0ABM7YDR0</accession>
<reference evidence="8 9" key="1">
    <citation type="submission" date="2022-04" db="EMBL/GenBank/DDBJ databases">
        <title>Complete genome of Methanothermobacter tenebrarum strain RMAS.</title>
        <authorList>
            <person name="Nakamura K."/>
            <person name="Oshima K."/>
            <person name="Hattori M."/>
            <person name="Kamagata Y."/>
            <person name="Takamizawa K."/>
        </authorList>
    </citation>
    <scope>NUCLEOTIDE SEQUENCE [LARGE SCALE GENOMIC DNA]</scope>
    <source>
        <strain evidence="8 9">RMAS</strain>
    </source>
</reference>
<keyword evidence="9" id="KW-1185">Reference proteome</keyword>
<sequence>MRKFYVFILSLILLLILIAWIGPSNIIYAFLGVRWHLIILAMMVHLIIIFVRSLRWGFIIDKKRSYVDNFIVKTIGLFAGNLSPMRSAGEIINAIAGKKINRIPISRGLSAGLTERFFDLGIAGSLLIISALFIPMIRWIALIGGLISILLTVLIYLVNWREGIGIRLYEKIHRILEKFPIADKTLDNIYDKITKTIIDIIRHTRSYSGKSDILIIFLLSLISWLMECIRLYLVFLAFRVHTSFFAIVIIFLLANFIGVITMLPGGLGSIEISLTTLFILFQIPAYLAGSIALMDRIISFWMINFLGLIFTAYYAGEILDDIRSTLDIQG</sequence>
<feature type="transmembrane region" description="Helical" evidence="7">
    <location>
        <begin position="213"/>
        <end position="238"/>
    </location>
</feature>
<name>A0ABM7YDR0_9EURY</name>
<dbReference type="GeneID" id="71965252"/>
<keyword evidence="3" id="KW-1003">Cell membrane</keyword>
<dbReference type="RefSeq" id="WP_248565175.1">
    <property type="nucleotide sequence ID" value="NZ_AP025698.1"/>
</dbReference>
<evidence type="ECO:0000256" key="1">
    <source>
        <dbReference type="ARBA" id="ARBA00004651"/>
    </source>
</evidence>
<keyword evidence="6 7" id="KW-0472">Membrane</keyword>
<dbReference type="PANTHER" id="PTHR39087:SF2">
    <property type="entry name" value="UPF0104 MEMBRANE PROTEIN MJ1595"/>
    <property type="match status" value="1"/>
</dbReference>
<feature type="transmembrane region" description="Helical" evidence="7">
    <location>
        <begin position="272"/>
        <end position="292"/>
    </location>
</feature>
<evidence type="ECO:0000256" key="3">
    <source>
        <dbReference type="ARBA" id="ARBA00022475"/>
    </source>
</evidence>
<dbReference type="InterPro" id="IPR022791">
    <property type="entry name" value="L-PG_synthase/AglD"/>
</dbReference>
<protein>
    <submittedName>
        <fullName evidence="8">Membrane protein</fullName>
    </submittedName>
</protein>
<dbReference type="EMBL" id="AP025698">
    <property type="protein sequence ID" value="BDH79353.1"/>
    <property type="molecule type" value="Genomic_DNA"/>
</dbReference>
<feature type="transmembrane region" description="Helical" evidence="7">
    <location>
        <begin position="140"/>
        <end position="158"/>
    </location>
</feature>
<evidence type="ECO:0000256" key="4">
    <source>
        <dbReference type="ARBA" id="ARBA00022692"/>
    </source>
</evidence>
<proteinExistence type="inferred from homology"/>
<dbReference type="Pfam" id="PF03706">
    <property type="entry name" value="LPG_synthase_TM"/>
    <property type="match status" value="1"/>
</dbReference>
<keyword evidence="5 7" id="KW-1133">Transmembrane helix</keyword>
<gene>
    <name evidence="8" type="ORF">MTTB_07320</name>
</gene>
<organism evidence="8 9">
    <name type="scientific">Methanothermobacter tenebrarum</name>
    <dbReference type="NCBI Taxonomy" id="680118"/>
    <lineage>
        <taxon>Archaea</taxon>
        <taxon>Methanobacteriati</taxon>
        <taxon>Methanobacteriota</taxon>
        <taxon>Methanomada group</taxon>
        <taxon>Methanobacteria</taxon>
        <taxon>Methanobacteriales</taxon>
        <taxon>Methanobacteriaceae</taxon>
        <taxon>Methanothermobacter</taxon>
    </lineage>
</organism>
<dbReference type="PANTHER" id="PTHR39087">
    <property type="entry name" value="UPF0104 MEMBRANE PROTEIN MJ1595"/>
    <property type="match status" value="1"/>
</dbReference>